<accession>S3MRT5</accession>
<dbReference type="EMBL" id="ATGI01000037">
    <property type="protein sequence ID" value="EPF70595.1"/>
    <property type="molecule type" value="Genomic_DNA"/>
</dbReference>
<dbReference type="AlphaFoldDB" id="S3MRT5"/>
<dbReference type="RefSeq" id="WP_016657396.1">
    <property type="nucleotide sequence ID" value="NZ_KE340355.1"/>
</dbReference>
<feature type="signal peptide" evidence="1">
    <location>
        <begin position="1"/>
        <end position="21"/>
    </location>
</feature>
<evidence type="ECO:0000256" key="1">
    <source>
        <dbReference type="SAM" id="SignalP"/>
    </source>
</evidence>
<dbReference type="HOGENOM" id="CLU_1399858_0_0_6"/>
<evidence type="ECO:0000313" key="2">
    <source>
        <dbReference type="EMBL" id="EPF70595.1"/>
    </source>
</evidence>
<organism evidence="2 3">
    <name type="scientific">Acinetobacter rudis CIP 110305</name>
    <dbReference type="NCBI Taxonomy" id="421052"/>
    <lineage>
        <taxon>Bacteria</taxon>
        <taxon>Pseudomonadati</taxon>
        <taxon>Pseudomonadota</taxon>
        <taxon>Gammaproteobacteria</taxon>
        <taxon>Moraxellales</taxon>
        <taxon>Moraxellaceae</taxon>
        <taxon>Acinetobacter</taxon>
    </lineage>
</organism>
<keyword evidence="1" id="KW-0732">Signal</keyword>
<dbReference type="Proteomes" id="UP000014568">
    <property type="component" value="Unassembled WGS sequence"/>
</dbReference>
<protein>
    <submittedName>
        <fullName evidence="2">Uncharacterized protein</fullName>
    </submittedName>
</protein>
<dbReference type="OrthoDB" id="6694529at2"/>
<evidence type="ECO:0000313" key="3">
    <source>
        <dbReference type="Proteomes" id="UP000014568"/>
    </source>
</evidence>
<reference evidence="2 3" key="1">
    <citation type="submission" date="2013-06" db="EMBL/GenBank/DDBJ databases">
        <title>The Genome Sequence of Acinetobacter rudis CIP 110305.</title>
        <authorList>
            <consortium name="The Broad Institute Genome Sequencing Platform"/>
            <consortium name="The Broad Institute Genome Sequencing Center for Infectious Disease"/>
            <person name="Cerqueira G."/>
            <person name="Feldgarden M."/>
            <person name="Courvalin P."/>
            <person name="Perichon B."/>
            <person name="Grillot-Courvalin C."/>
            <person name="Clermont D."/>
            <person name="Rocha E."/>
            <person name="Yoon E.-J."/>
            <person name="Nemec A."/>
            <person name="Young S.K."/>
            <person name="Zeng Q."/>
            <person name="Gargeya S."/>
            <person name="Fitzgerald M."/>
            <person name="Abouelleil A."/>
            <person name="Alvarado L."/>
            <person name="Berlin A.M."/>
            <person name="Chapman S.B."/>
            <person name="Dewar J."/>
            <person name="Goldberg J."/>
            <person name="Griggs A."/>
            <person name="Gujja S."/>
            <person name="Hansen M."/>
            <person name="Howarth C."/>
            <person name="Imamovic A."/>
            <person name="Larimer J."/>
            <person name="McCowan C."/>
            <person name="Murphy C."/>
            <person name="Pearson M."/>
            <person name="Priest M."/>
            <person name="Roberts A."/>
            <person name="Saif S."/>
            <person name="Shea T."/>
            <person name="Sykes S."/>
            <person name="Wortman J."/>
            <person name="Nusbaum C."/>
            <person name="Birren B."/>
        </authorList>
    </citation>
    <scope>NUCLEOTIDE SEQUENCE [LARGE SCALE GENOMIC DNA]</scope>
    <source>
        <strain evidence="2 3">CIP 110305</strain>
    </source>
</reference>
<keyword evidence="3" id="KW-1185">Reference proteome</keyword>
<feature type="chain" id="PRO_5004511912" evidence="1">
    <location>
        <begin position="22"/>
        <end position="194"/>
    </location>
</feature>
<dbReference type="PATRIC" id="fig|421052.3.peg.2954"/>
<name>S3MRT5_9GAMM</name>
<comment type="caution">
    <text evidence="2">The sequence shown here is derived from an EMBL/GenBank/DDBJ whole genome shotgun (WGS) entry which is preliminary data.</text>
</comment>
<proteinExistence type="predicted"/>
<gene>
    <name evidence="2" type="ORF">F945_03026</name>
</gene>
<sequence length="194" mass="22548">MFKFLLFTTVLFSLTMHTAFAQNKQLIAATQNFENNCVRATPTATLIKDKVQQHSFHLEITDGDLPILMGLESAQLEKNQSIRLKNSGCEYYTFDIQLALNAEKIERNHQLCQDCLIIELKNLAQYFQIEDREFYLEGIKTLEQQFKKNKSFKVGSTYQLDDSEEIPQIFLFNKIKKQSNGQYWIEFTNSVGPL</sequence>